<dbReference type="PANTHER" id="PTHR43000">
    <property type="entry name" value="DTDP-D-GLUCOSE 4,6-DEHYDRATASE-RELATED"/>
    <property type="match status" value="1"/>
</dbReference>
<reference evidence="4" key="2">
    <citation type="submission" date="2017-05" db="EMBL/GenBank/DDBJ databases">
        <authorList>
            <person name="Song R."/>
            <person name="Chenine A.L."/>
            <person name="Ruprecht R.M."/>
        </authorList>
    </citation>
    <scope>NUCLEOTIDE SEQUENCE</scope>
    <source>
        <strain evidence="4">Ec15</strain>
        <strain evidence="3">LD3</strain>
    </source>
</reference>
<comment type="similarity">
    <text evidence="1">Belongs to the NAD(P)-dependent epimerase/dehydratase family.</text>
</comment>
<dbReference type="Gene3D" id="3.40.50.720">
    <property type="entry name" value="NAD(P)-binding Rossmann-like Domain"/>
    <property type="match status" value="1"/>
</dbReference>
<evidence type="ECO:0000313" key="3">
    <source>
        <dbReference type="EMBL" id="OYR61623.1"/>
    </source>
</evidence>
<evidence type="ECO:0000259" key="2">
    <source>
        <dbReference type="Pfam" id="PF01370"/>
    </source>
</evidence>
<organism evidence="4 6">
    <name type="scientific">Halorubrum ezzemoulense</name>
    <name type="common">Halorubrum chaoviator</name>
    <dbReference type="NCBI Taxonomy" id="337243"/>
    <lineage>
        <taxon>Archaea</taxon>
        <taxon>Methanobacteriati</taxon>
        <taxon>Methanobacteriota</taxon>
        <taxon>Stenosarchaea group</taxon>
        <taxon>Halobacteria</taxon>
        <taxon>Halobacteriales</taxon>
        <taxon>Haloferacaceae</taxon>
        <taxon>Halorubrum</taxon>
    </lineage>
</organism>
<evidence type="ECO:0000313" key="5">
    <source>
        <dbReference type="Proteomes" id="UP000216409"/>
    </source>
</evidence>
<evidence type="ECO:0000313" key="6">
    <source>
        <dbReference type="Proteomes" id="UP000216925"/>
    </source>
</evidence>
<dbReference type="InterPro" id="IPR001509">
    <property type="entry name" value="Epimerase_deHydtase"/>
</dbReference>
<evidence type="ECO:0000256" key="1">
    <source>
        <dbReference type="ARBA" id="ARBA00007637"/>
    </source>
</evidence>
<dbReference type="EMBL" id="NHPD01000036">
    <property type="protein sequence ID" value="OYR74050.1"/>
    <property type="molecule type" value="Genomic_DNA"/>
</dbReference>
<dbReference type="InterPro" id="IPR036291">
    <property type="entry name" value="NAD(P)-bd_dom_sf"/>
</dbReference>
<sequence>MTETTDTEIDEESSGKEIETPTIAVTGAAGYIGSRAIVEFQEAYPEWELIAIDNQYRGQVDSIGDVDIEHVDVRNRDRLEDALAGADVVCHLAAISGVDDCEENPDLAYEVNVTGTNNVAWFCRKTGAALAFPFSMAVLGDPEEFPITADQPRDPLNWYGRTKLLGERSIEAFADGAFPAHLFLKSNLYGEHVVDETKVGKPTVINFFVKRALAGETLTVYEPGTQARNFVHVKDVARAYVRSAERLVEQLASGETGTETFEIASDEDLSVMRVAGIVREVAREERGIDVDVELVENPRSAETMVEEFGVDISETRRHIGWEPDERVKTSILDGVERDRD</sequence>
<proteinExistence type="inferred from homology"/>
<accession>A0A256JZ57</accession>
<dbReference type="Pfam" id="PF01370">
    <property type="entry name" value="Epimerase"/>
    <property type="match status" value="1"/>
</dbReference>
<dbReference type="Proteomes" id="UP000216925">
    <property type="component" value="Unassembled WGS sequence"/>
</dbReference>
<dbReference type="Proteomes" id="UP000216409">
    <property type="component" value="Unassembled WGS sequence"/>
</dbReference>
<evidence type="ECO:0000313" key="4">
    <source>
        <dbReference type="EMBL" id="OYR74050.1"/>
    </source>
</evidence>
<reference evidence="5 6" key="1">
    <citation type="journal article" date="2014" name="Front. Microbiol.">
        <title>Population and genomic analysis of the genus Halorubrum.</title>
        <authorList>
            <person name="Fullmer M.S."/>
            <person name="Soucy S.M."/>
            <person name="Swithers K.S."/>
            <person name="Makkay A.M."/>
            <person name="Wheeler R."/>
            <person name="Ventosa A."/>
            <person name="Gogarten J.P."/>
            <person name="Papke R.T."/>
        </authorList>
    </citation>
    <scope>NUCLEOTIDE SEQUENCE [LARGE SCALE GENOMIC DNA]</scope>
    <source>
        <strain evidence="4 6">Ec15</strain>
        <strain evidence="3 5">LD3</strain>
    </source>
</reference>
<name>A0A256JZ57_HALEZ</name>
<comment type="caution">
    <text evidence="4">The sequence shown here is derived from an EMBL/GenBank/DDBJ whole genome shotgun (WGS) entry which is preliminary data.</text>
</comment>
<dbReference type="RefSeq" id="WP_094494907.1">
    <property type="nucleotide sequence ID" value="NZ_NHOW01000082.1"/>
</dbReference>
<gene>
    <name evidence="4" type="ORF">DJ76_07340</name>
    <name evidence="3" type="ORF">DJ83_07375</name>
</gene>
<dbReference type="AlphaFoldDB" id="A0A256JZ57"/>
<protein>
    <submittedName>
        <fullName evidence="4">Oxidoreductase</fullName>
    </submittedName>
</protein>
<feature type="domain" description="NAD-dependent epimerase/dehydratase" evidence="2">
    <location>
        <begin position="23"/>
        <end position="247"/>
    </location>
</feature>
<dbReference type="EMBL" id="NHOW01000082">
    <property type="protein sequence ID" value="OYR61623.1"/>
    <property type="molecule type" value="Genomic_DNA"/>
</dbReference>
<dbReference type="SUPFAM" id="SSF51735">
    <property type="entry name" value="NAD(P)-binding Rossmann-fold domains"/>
    <property type="match status" value="1"/>
</dbReference>